<comment type="caution">
    <text evidence="2">The sequence shown here is derived from an EMBL/GenBank/DDBJ whole genome shotgun (WGS) entry which is preliminary data.</text>
</comment>
<dbReference type="STRING" id="1423806.FD15_GL000795"/>
<keyword evidence="3" id="KW-1185">Reference proteome</keyword>
<organism evidence="2 3">
    <name type="scientific">Liquorilactobacillus sucicola DSM 21376 = JCM 15457</name>
    <dbReference type="NCBI Taxonomy" id="1423806"/>
    <lineage>
        <taxon>Bacteria</taxon>
        <taxon>Bacillati</taxon>
        <taxon>Bacillota</taxon>
        <taxon>Bacilli</taxon>
        <taxon>Lactobacillales</taxon>
        <taxon>Lactobacillaceae</taxon>
        <taxon>Liquorilactobacillus</taxon>
    </lineage>
</organism>
<gene>
    <name evidence="2" type="ORF">FD15_GL000795</name>
</gene>
<reference evidence="2 3" key="1">
    <citation type="journal article" date="2015" name="Genome Announc.">
        <title>Expanding the biotechnology potential of lactobacilli through comparative genomics of 213 strains and associated genera.</title>
        <authorList>
            <person name="Sun Z."/>
            <person name="Harris H.M."/>
            <person name="McCann A."/>
            <person name="Guo C."/>
            <person name="Argimon S."/>
            <person name="Zhang W."/>
            <person name="Yang X."/>
            <person name="Jeffery I.B."/>
            <person name="Cooney J.C."/>
            <person name="Kagawa T.F."/>
            <person name="Liu W."/>
            <person name="Song Y."/>
            <person name="Salvetti E."/>
            <person name="Wrobel A."/>
            <person name="Rasinkangas P."/>
            <person name="Parkhill J."/>
            <person name="Rea M.C."/>
            <person name="O'Sullivan O."/>
            <person name="Ritari J."/>
            <person name="Douillard F.P."/>
            <person name="Paul Ross R."/>
            <person name="Yang R."/>
            <person name="Briner A.E."/>
            <person name="Felis G.E."/>
            <person name="de Vos W.M."/>
            <person name="Barrangou R."/>
            <person name="Klaenhammer T.R."/>
            <person name="Caufield P.W."/>
            <person name="Cui Y."/>
            <person name="Zhang H."/>
            <person name="O'Toole P.W."/>
        </authorList>
    </citation>
    <scope>NUCLEOTIDE SEQUENCE [LARGE SCALE GENOMIC DNA]</scope>
    <source>
        <strain evidence="2 3">DSM 21376</strain>
    </source>
</reference>
<dbReference type="eggNOG" id="COG5438">
    <property type="taxonomic scope" value="Bacteria"/>
</dbReference>
<accession>A0A023CZC5</accession>
<name>A0A023CZC5_9LACO</name>
<dbReference type="EMBL" id="AYZF01000002">
    <property type="protein sequence ID" value="KRN07512.1"/>
    <property type="molecule type" value="Genomic_DNA"/>
</dbReference>
<keyword evidence="1" id="KW-1133">Transmembrane helix</keyword>
<keyword evidence="1" id="KW-0812">Transmembrane</keyword>
<keyword evidence="1" id="KW-0472">Membrane</keyword>
<dbReference type="AlphaFoldDB" id="A0A023CZC5"/>
<dbReference type="PANTHER" id="PTHR41771">
    <property type="entry name" value="MEMBRANE PROTEIN-RELATED"/>
    <property type="match status" value="1"/>
</dbReference>
<protein>
    <recommendedName>
        <fullName evidence="4">Integral membrane protein</fullName>
    </recommendedName>
</protein>
<dbReference type="Pfam" id="PF07907">
    <property type="entry name" value="YibE_F"/>
    <property type="match status" value="1"/>
</dbReference>
<feature type="transmembrane region" description="Helical" evidence="1">
    <location>
        <begin position="196"/>
        <end position="217"/>
    </location>
</feature>
<sequence length="394" mass="43827">MLLNIRSEVKKYVGVDIILRITTKDFHIAWIKLLLFLSLGSILYLLIVNDAMLYKTPLSQVIALSSKKKIYQTDNFNNKDYQQTQILKLRILNGKYRGKTVNISNTFSSSNAYDLQYHRGQQLFISLHSLEKNDDIIITGMKRDTTIFLITYLAIGLLFMIIKMHGFLALISVLLNASFFFAAVKLDVITHATTSNVLFIFGALAVLLLGITSLLTFGRSKQTLILFCSSLGSTSIGLLLSIIILTTTNYNGINFEMMGYVTQLRVPLYLAGSILGSLGAVMDVATDITASLFTLAYRTPTLRFRDFVQAGHKIGKSVMGPLINVLFLIFLAGTLPMMVLAMRNGNSFSYSFSMIMSLGIVQSIISGIAISLTIPITTFLTSWHCSRSKKRDVL</sequence>
<evidence type="ECO:0000313" key="2">
    <source>
        <dbReference type="EMBL" id="KRN07512.1"/>
    </source>
</evidence>
<feature type="transmembrane region" description="Helical" evidence="1">
    <location>
        <begin position="145"/>
        <end position="162"/>
    </location>
</feature>
<feature type="transmembrane region" description="Helical" evidence="1">
    <location>
        <begin position="224"/>
        <end position="248"/>
    </location>
</feature>
<evidence type="ECO:0008006" key="4">
    <source>
        <dbReference type="Google" id="ProtNLM"/>
    </source>
</evidence>
<dbReference type="Proteomes" id="UP000050961">
    <property type="component" value="Unassembled WGS sequence"/>
</dbReference>
<evidence type="ECO:0000313" key="3">
    <source>
        <dbReference type="Proteomes" id="UP000050961"/>
    </source>
</evidence>
<feature type="transmembrane region" description="Helical" evidence="1">
    <location>
        <begin position="29"/>
        <end position="47"/>
    </location>
</feature>
<proteinExistence type="predicted"/>
<dbReference type="PANTHER" id="PTHR41771:SF1">
    <property type="entry name" value="MEMBRANE PROTEIN"/>
    <property type="match status" value="1"/>
</dbReference>
<feature type="transmembrane region" description="Helical" evidence="1">
    <location>
        <begin position="354"/>
        <end position="381"/>
    </location>
</feature>
<evidence type="ECO:0000256" key="1">
    <source>
        <dbReference type="SAM" id="Phobius"/>
    </source>
</evidence>
<feature type="transmembrane region" description="Helical" evidence="1">
    <location>
        <begin position="268"/>
        <end position="297"/>
    </location>
</feature>
<dbReference type="PATRIC" id="fig|1423806.3.peg.807"/>
<dbReference type="InterPro" id="IPR012507">
    <property type="entry name" value="YibE_F"/>
</dbReference>
<feature type="transmembrane region" description="Helical" evidence="1">
    <location>
        <begin position="318"/>
        <end position="342"/>
    </location>
</feature>